<dbReference type="CDD" id="cd01949">
    <property type="entry name" value="GGDEF"/>
    <property type="match status" value="1"/>
</dbReference>
<dbReference type="RefSeq" id="WP_085751878.1">
    <property type="nucleotide sequence ID" value="NZ_BSPR01000019.1"/>
</dbReference>
<dbReference type="NCBIfam" id="TIGR00254">
    <property type="entry name" value="GGDEF"/>
    <property type="match status" value="1"/>
</dbReference>
<dbReference type="EMBL" id="CP015118">
    <property type="protein sequence ID" value="ARN21588.1"/>
    <property type="molecule type" value="Genomic_DNA"/>
</dbReference>
<dbReference type="PANTHER" id="PTHR45138:SF9">
    <property type="entry name" value="DIGUANYLATE CYCLASE DGCM-RELATED"/>
    <property type="match status" value="1"/>
</dbReference>
<keyword evidence="4" id="KW-1185">Reference proteome</keyword>
<dbReference type="PANTHER" id="PTHR45138">
    <property type="entry name" value="REGULATORY COMPONENTS OF SENSORY TRANSDUCTION SYSTEM"/>
    <property type="match status" value="1"/>
</dbReference>
<dbReference type="SUPFAM" id="SSF55073">
    <property type="entry name" value="Nucleotide cyclase"/>
    <property type="match status" value="1"/>
</dbReference>
<organism evidence="3 4">
    <name type="scientific">Piscinibacter gummiphilus</name>
    <dbReference type="NCBI Taxonomy" id="946333"/>
    <lineage>
        <taxon>Bacteria</taxon>
        <taxon>Pseudomonadati</taxon>
        <taxon>Pseudomonadota</taxon>
        <taxon>Betaproteobacteria</taxon>
        <taxon>Burkholderiales</taxon>
        <taxon>Sphaerotilaceae</taxon>
        <taxon>Piscinibacter</taxon>
    </lineage>
</organism>
<evidence type="ECO:0000313" key="4">
    <source>
        <dbReference type="Proteomes" id="UP000193427"/>
    </source>
</evidence>
<dbReference type="InterPro" id="IPR043128">
    <property type="entry name" value="Rev_trsase/Diguanyl_cyclase"/>
</dbReference>
<gene>
    <name evidence="3" type="ORF">A4W93_17725</name>
</gene>
<dbReference type="PROSITE" id="PS50887">
    <property type="entry name" value="GGDEF"/>
    <property type="match status" value="1"/>
</dbReference>
<evidence type="ECO:0000256" key="1">
    <source>
        <dbReference type="ARBA" id="ARBA00012528"/>
    </source>
</evidence>
<sequence>MDSTRAASPRAAQPDAPQLAKAALRRLALEKLEPTPENYARAYQLEAGGAAPAVLPVAALPAIDALLARALPASEAETRGELKNALQHGLWEDAERLVGQQPGLAQQGGALADLIDRIVRGVQQGGRQWTSARKKDSLARVLSSTRSDPRRLQQRLGQLVIGWETDTPDENVETDAAPLDDHPRTVPSQLDAPAFEPIHLGRDVVADDTAPIWQRLVGSLGGSVLQALPPPPSPSIELSEELLQLTGRIFEQGPTPAQSDAMDQLCARANRVLQHRHHLIDQLSGLCKQLTSSLAELAEDDSWAQGQVDAMSQEIEFGLTARSIRSVSEMLDNTRERQQALRVERGQARDALKALINQMLSELGELGSQTGRFHESLGKYAGVIEKADSLESLAGVVREMVSESRTVQTLVQQAQGRLQYEHARATGLSERVVELETELRRLSQEVSTDQLTQIANRRGLMQAFDAERARLERSGAPLSIGLLDVDNFKRLNDDLGHAAGDMALKSLAAAVSKALRPTDLVARYGGEEFVVLLPDTPLDEGEQILTRLQRSLTGSLFMHESKQVFVTFSAGVTAYRVGERIEVALERADEALYEAKRTGKNKTCVG</sequence>
<dbReference type="GO" id="GO:0052621">
    <property type="term" value="F:diguanylate cyclase activity"/>
    <property type="evidence" value="ECO:0007669"/>
    <property type="project" value="UniProtKB-EC"/>
</dbReference>
<dbReference type="Gene3D" id="3.30.70.270">
    <property type="match status" value="1"/>
</dbReference>
<dbReference type="FunFam" id="3.30.70.270:FF:000001">
    <property type="entry name" value="Diguanylate cyclase domain protein"/>
    <property type="match status" value="1"/>
</dbReference>
<protein>
    <recommendedName>
        <fullName evidence="1">diguanylate cyclase</fullName>
        <ecNumber evidence="1">2.7.7.65</ecNumber>
    </recommendedName>
</protein>
<reference evidence="3 4" key="1">
    <citation type="submission" date="2016-04" db="EMBL/GenBank/DDBJ databases">
        <title>Complete genome sequence of natural rubber-degrading, novel Gram-negative bacterium, Rhizobacter gummiphilus strain NS21.</title>
        <authorList>
            <person name="Tabata M."/>
            <person name="Kasai D."/>
            <person name="Fukuda M."/>
        </authorList>
    </citation>
    <scope>NUCLEOTIDE SEQUENCE [LARGE SCALE GENOMIC DNA]</scope>
    <source>
        <strain evidence="3 4">NS21</strain>
    </source>
</reference>
<dbReference type="EC" id="2.7.7.65" evidence="1"/>
<dbReference type="KEGG" id="rgu:A4W93_17725"/>
<dbReference type="STRING" id="946333.A4W93_17725"/>
<comment type="catalytic activity">
    <reaction evidence="2">
        <text>2 GTP = 3',3'-c-di-GMP + 2 diphosphate</text>
        <dbReference type="Rhea" id="RHEA:24898"/>
        <dbReference type="ChEBI" id="CHEBI:33019"/>
        <dbReference type="ChEBI" id="CHEBI:37565"/>
        <dbReference type="ChEBI" id="CHEBI:58805"/>
        <dbReference type="EC" id="2.7.7.65"/>
    </reaction>
</comment>
<dbReference type="Pfam" id="PF00990">
    <property type="entry name" value="GGDEF"/>
    <property type="match status" value="1"/>
</dbReference>
<dbReference type="Proteomes" id="UP000193427">
    <property type="component" value="Chromosome"/>
</dbReference>
<dbReference type="InterPro" id="IPR050469">
    <property type="entry name" value="Diguanylate_Cyclase"/>
</dbReference>
<proteinExistence type="predicted"/>
<evidence type="ECO:0000256" key="2">
    <source>
        <dbReference type="ARBA" id="ARBA00034247"/>
    </source>
</evidence>
<dbReference type="AlphaFoldDB" id="A0A1W6LBP3"/>
<dbReference type="OrthoDB" id="9813903at2"/>
<evidence type="ECO:0000313" key="3">
    <source>
        <dbReference type="EMBL" id="ARN21588.1"/>
    </source>
</evidence>
<dbReference type="InterPro" id="IPR029787">
    <property type="entry name" value="Nucleotide_cyclase"/>
</dbReference>
<dbReference type="SMART" id="SM00267">
    <property type="entry name" value="GGDEF"/>
    <property type="match status" value="1"/>
</dbReference>
<name>A0A1W6LBP3_9BURK</name>
<accession>A0A1W6LBP3</accession>
<dbReference type="InterPro" id="IPR000160">
    <property type="entry name" value="GGDEF_dom"/>
</dbReference>